<dbReference type="Pfam" id="PF07985">
    <property type="entry name" value="SRR1"/>
    <property type="match status" value="1"/>
</dbReference>
<evidence type="ECO:0000313" key="4">
    <source>
        <dbReference type="Proteomes" id="UP000655225"/>
    </source>
</evidence>
<dbReference type="OrthoDB" id="551431at2759"/>
<gene>
    <name evidence="3" type="ORF">HHK36_019612</name>
</gene>
<proteinExistence type="inferred from homology"/>
<dbReference type="InterPro" id="IPR012942">
    <property type="entry name" value="SRR1-like"/>
</dbReference>
<dbReference type="Proteomes" id="UP000655225">
    <property type="component" value="Unassembled WGS sequence"/>
</dbReference>
<dbReference type="PANTHER" id="PTHR28626:SF3">
    <property type="entry name" value="SRR1-LIKE PROTEIN"/>
    <property type="match status" value="1"/>
</dbReference>
<evidence type="ECO:0000313" key="3">
    <source>
        <dbReference type="EMBL" id="KAF8395662.1"/>
    </source>
</evidence>
<accession>A0A834Z2H7</accession>
<organism evidence="3 4">
    <name type="scientific">Tetracentron sinense</name>
    <name type="common">Spur-leaf</name>
    <dbReference type="NCBI Taxonomy" id="13715"/>
    <lineage>
        <taxon>Eukaryota</taxon>
        <taxon>Viridiplantae</taxon>
        <taxon>Streptophyta</taxon>
        <taxon>Embryophyta</taxon>
        <taxon>Tracheophyta</taxon>
        <taxon>Spermatophyta</taxon>
        <taxon>Magnoliopsida</taxon>
        <taxon>Trochodendrales</taxon>
        <taxon>Trochodendraceae</taxon>
        <taxon>Tetracentron</taxon>
    </lineage>
</organism>
<evidence type="ECO:0000256" key="1">
    <source>
        <dbReference type="ARBA" id="ARBA00009856"/>
    </source>
</evidence>
<comment type="similarity">
    <text evidence="1">Belongs to the SRR1 family.</text>
</comment>
<keyword evidence="4" id="KW-1185">Reference proteome</keyword>
<dbReference type="GO" id="GO:0005737">
    <property type="term" value="C:cytoplasm"/>
    <property type="evidence" value="ECO:0007669"/>
    <property type="project" value="TreeGrafter"/>
</dbReference>
<comment type="caution">
    <text evidence="3">The sequence shown here is derived from an EMBL/GenBank/DDBJ whole genome shotgun (WGS) entry which is preliminary data.</text>
</comment>
<reference evidence="3 4" key="1">
    <citation type="submission" date="2020-04" db="EMBL/GenBank/DDBJ databases">
        <title>Plant Genome Project.</title>
        <authorList>
            <person name="Zhang R.-G."/>
        </authorList>
    </citation>
    <scope>NUCLEOTIDE SEQUENCE [LARGE SCALE GENOMIC DNA]</scope>
    <source>
        <strain evidence="3">YNK0</strain>
        <tissue evidence="3">Leaf</tissue>
    </source>
</reference>
<dbReference type="PANTHER" id="PTHR28626">
    <property type="entry name" value="SRR1-LIKE PROTEIN"/>
    <property type="match status" value="1"/>
</dbReference>
<protein>
    <recommendedName>
        <fullName evidence="2">SRR1-like domain-containing protein</fullName>
    </recommendedName>
</protein>
<name>A0A834Z2H7_TETSI</name>
<dbReference type="GO" id="GO:0005634">
    <property type="term" value="C:nucleus"/>
    <property type="evidence" value="ECO:0007669"/>
    <property type="project" value="TreeGrafter"/>
</dbReference>
<sequence>MLASAKNLKPENTSFNGEWTSVPTGLGSINFPTLEPLPQQGIPWPSRHNVVDPERQLNLMQEMQICINKLKHSQFYHTFLDQIQNTQIVDNFVRALDSELKMQMVIYGIGSIESDEPCRFQLSLAILMKRKFSWIGEIEVFDPVLSTTETRVLEALGCSVLSVNEQARRKALKPTFFFMPHCDIRLYNNLLQENWQAELLNHTVVFGNSFKLHEQIASKYTRSYSAEAKHVLGVQKFMNEFRIKTFSDEWFGGAFGDSSLHFFYLDPEIELQCIQAYFFSV</sequence>
<dbReference type="EMBL" id="JABCRI010000013">
    <property type="protein sequence ID" value="KAF8395662.1"/>
    <property type="molecule type" value="Genomic_DNA"/>
</dbReference>
<evidence type="ECO:0000259" key="2">
    <source>
        <dbReference type="Pfam" id="PF07985"/>
    </source>
</evidence>
<dbReference type="AlphaFoldDB" id="A0A834Z2H7"/>
<dbReference type="OMA" id="WRMDRLC"/>
<dbReference type="InterPro" id="IPR040044">
    <property type="entry name" value="SRR1L"/>
</dbReference>
<feature type="domain" description="SRR1-like" evidence="2">
    <location>
        <begin position="97"/>
        <end position="262"/>
    </location>
</feature>